<reference evidence="1" key="1">
    <citation type="submission" date="2025-05" db="UniProtKB">
        <authorList>
            <consortium name="RefSeq"/>
        </authorList>
    </citation>
    <scope>NUCLEOTIDE SEQUENCE [LARGE SCALE GENOMIC DNA]</scope>
</reference>
<reference evidence="2" key="2">
    <citation type="submission" date="2025-08" db="UniProtKB">
        <authorList>
            <consortium name="RefSeq"/>
        </authorList>
    </citation>
    <scope>IDENTIFICATION</scope>
    <source>
        <tissue evidence="2">Leaf</tissue>
    </source>
</reference>
<gene>
    <name evidence="2" type="primary">LOC115754166</name>
</gene>
<accession>A0ABM3GYG4</accession>
<evidence type="ECO:0000313" key="1">
    <source>
        <dbReference type="Proteomes" id="UP000827889"/>
    </source>
</evidence>
<protein>
    <submittedName>
        <fullName evidence="2">Uncharacterized protein LOC115754166</fullName>
    </submittedName>
</protein>
<dbReference type="GeneID" id="115754166"/>
<dbReference type="RefSeq" id="XP_048129400.1">
    <property type="nucleotide sequence ID" value="XM_048273443.1"/>
</dbReference>
<evidence type="ECO:0000313" key="2">
    <source>
        <dbReference type="RefSeq" id="XP_048129400.1"/>
    </source>
</evidence>
<keyword evidence="1" id="KW-1185">Reference proteome</keyword>
<proteinExistence type="predicted"/>
<organism evidence="1 2">
    <name type="scientific">Rhodamnia argentea</name>
    <dbReference type="NCBI Taxonomy" id="178133"/>
    <lineage>
        <taxon>Eukaryota</taxon>
        <taxon>Viridiplantae</taxon>
        <taxon>Streptophyta</taxon>
        <taxon>Embryophyta</taxon>
        <taxon>Tracheophyta</taxon>
        <taxon>Spermatophyta</taxon>
        <taxon>Magnoliopsida</taxon>
        <taxon>eudicotyledons</taxon>
        <taxon>Gunneridae</taxon>
        <taxon>Pentapetalae</taxon>
        <taxon>rosids</taxon>
        <taxon>malvids</taxon>
        <taxon>Myrtales</taxon>
        <taxon>Myrtaceae</taxon>
        <taxon>Myrtoideae</taxon>
        <taxon>Myrteae</taxon>
        <taxon>Australasian group</taxon>
        <taxon>Rhodamnia</taxon>
    </lineage>
</organism>
<sequence>MWCSAILCLLFSLILIFFGIATSRIFVAIKPRCPLFDICAANINCIYFDSWVYLNGDWILLANFSNPIKKPDVSTLAYMESVHTISTLAYMPPNLGVQLQEKVHHSNKVSYYVRGTFKVRATLGLVHFSYWLHGRCN</sequence>
<name>A0ABM3GYG4_9MYRT</name>
<dbReference type="Proteomes" id="UP000827889">
    <property type="component" value="Chromosome 2"/>
</dbReference>